<evidence type="ECO:0000256" key="4">
    <source>
        <dbReference type="ARBA" id="ARBA00022723"/>
    </source>
</evidence>
<evidence type="ECO:0000313" key="10">
    <source>
        <dbReference type="Proteomes" id="UP001162131"/>
    </source>
</evidence>
<keyword evidence="3 7" id="KW-0493">Microtubule</keyword>
<dbReference type="GO" id="GO:0007017">
    <property type="term" value="P:microtubule-based process"/>
    <property type="evidence" value="ECO:0007669"/>
    <property type="project" value="InterPro"/>
</dbReference>
<dbReference type="InterPro" id="IPR017975">
    <property type="entry name" value="Tubulin_CS"/>
</dbReference>
<dbReference type="PROSITE" id="PS00227">
    <property type="entry name" value="TUBULIN"/>
    <property type="match status" value="1"/>
</dbReference>
<dbReference type="InterPro" id="IPR023123">
    <property type="entry name" value="Tubulin_C"/>
</dbReference>
<keyword evidence="4" id="KW-0479">Metal-binding</keyword>
<feature type="domain" description="Tubulin/FtsZ GTPase" evidence="8">
    <location>
        <begin position="47"/>
        <end position="242"/>
    </location>
</feature>
<protein>
    <recommendedName>
        <fullName evidence="2 7">Tubulin beta chain</fullName>
    </recommendedName>
</protein>
<keyword evidence="10" id="KW-1185">Reference proteome</keyword>
<dbReference type="Gene3D" id="1.10.287.600">
    <property type="entry name" value="Helix hairpin bin"/>
    <property type="match status" value="1"/>
</dbReference>
<dbReference type="InterPro" id="IPR002453">
    <property type="entry name" value="Beta_tubulin"/>
</dbReference>
<evidence type="ECO:0000256" key="5">
    <source>
        <dbReference type="ARBA" id="ARBA00022741"/>
    </source>
</evidence>
<dbReference type="CDD" id="cd02187">
    <property type="entry name" value="beta_tubulin"/>
    <property type="match status" value="1"/>
</dbReference>
<dbReference type="Pfam" id="PF03953">
    <property type="entry name" value="Tubulin_C"/>
    <property type="match status" value="1"/>
</dbReference>
<dbReference type="GO" id="GO:0005200">
    <property type="term" value="F:structural constituent of cytoskeleton"/>
    <property type="evidence" value="ECO:0007669"/>
    <property type="project" value="InterPro"/>
</dbReference>
<dbReference type="InterPro" id="IPR018316">
    <property type="entry name" value="Tubulin/FtsZ_2-layer-sand-dom"/>
</dbReference>
<organism evidence="9 10">
    <name type="scientific">Blepharisma stoltei</name>
    <dbReference type="NCBI Taxonomy" id="1481888"/>
    <lineage>
        <taxon>Eukaryota</taxon>
        <taxon>Sar</taxon>
        <taxon>Alveolata</taxon>
        <taxon>Ciliophora</taxon>
        <taxon>Postciliodesmatophora</taxon>
        <taxon>Heterotrichea</taxon>
        <taxon>Heterotrichida</taxon>
        <taxon>Blepharismidae</taxon>
        <taxon>Blepharisma</taxon>
    </lineage>
</organism>
<comment type="similarity">
    <text evidence="1 7">Belongs to the tubulin family.</text>
</comment>
<dbReference type="SUPFAM" id="SSF55307">
    <property type="entry name" value="Tubulin C-terminal domain-like"/>
    <property type="match status" value="1"/>
</dbReference>
<dbReference type="SUPFAM" id="SSF52490">
    <property type="entry name" value="Tubulin nucleotide-binding domain-like"/>
    <property type="match status" value="1"/>
</dbReference>
<evidence type="ECO:0000256" key="7">
    <source>
        <dbReference type="RuleBase" id="RU000352"/>
    </source>
</evidence>
<evidence type="ECO:0000256" key="3">
    <source>
        <dbReference type="ARBA" id="ARBA00022701"/>
    </source>
</evidence>
<dbReference type="InterPro" id="IPR008280">
    <property type="entry name" value="Tub_FtsZ_C"/>
</dbReference>
<dbReference type="EMBL" id="CAJZBQ010000004">
    <property type="protein sequence ID" value="CAG9311408.1"/>
    <property type="molecule type" value="Genomic_DNA"/>
</dbReference>
<dbReference type="GO" id="GO:0005525">
    <property type="term" value="F:GTP binding"/>
    <property type="evidence" value="ECO:0007669"/>
    <property type="project" value="UniProtKB-UniRule"/>
</dbReference>
<evidence type="ECO:0000313" key="9">
    <source>
        <dbReference type="EMBL" id="CAG9311408.1"/>
    </source>
</evidence>
<dbReference type="Proteomes" id="UP001162131">
    <property type="component" value="Unassembled WGS sequence"/>
</dbReference>
<keyword evidence="6 7" id="KW-0342">GTP-binding</keyword>
<evidence type="ECO:0000259" key="8">
    <source>
        <dbReference type="SMART" id="SM00864"/>
    </source>
</evidence>
<accession>A0AAU9ISZ6</accession>
<comment type="function">
    <text evidence="7">Tubulin is the major constituent of microtubules, a cylinder consisting of laterally associated linear protofilaments composed of alpha- and beta-tubulin heterodimers. Microtubules grow by the addition of GTP-tubulin dimers to the microtubule end, where a stabilizing cap forms. Below the cap, tubulin dimers are in GDP-bound state, owing to GTPase activity of alpha-tubulin.</text>
</comment>
<evidence type="ECO:0000256" key="2">
    <source>
        <dbReference type="ARBA" id="ARBA00013288"/>
    </source>
</evidence>
<dbReference type="InterPro" id="IPR003008">
    <property type="entry name" value="Tubulin_FtsZ_GTPase"/>
</dbReference>
<evidence type="ECO:0000256" key="1">
    <source>
        <dbReference type="ARBA" id="ARBA00009636"/>
    </source>
</evidence>
<dbReference type="PRINTS" id="PR01161">
    <property type="entry name" value="TUBULIN"/>
</dbReference>
<dbReference type="SMART" id="SM00864">
    <property type="entry name" value="Tubulin"/>
    <property type="match status" value="1"/>
</dbReference>
<dbReference type="GO" id="GO:0003924">
    <property type="term" value="F:GTPase activity"/>
    <property type="evidence" value="ECO:0007669"/>
    <property type="project" value="InterPro"/>
</dbReference>
<reference evidence="9" key="1">
    <citation type="submission" date="2021-09" db="EMBL/GenBank/DDBJ databases">
        <authorList>
            <consortium name="AG Swart"/>
            <person name="Singh M."/>
            <person name="Singh A."/>
            <person name="Seah K."/>
            <person name="Emmerich C."/>
        </authorList>
    </citation>
    <scope>NUCLEOTIDE SEQUENCE</scope>
    <source>
        <strain evidence="9">ATCC30299</strain>
    </source>
</reference>
<comment type="caution">
    <text evidence="9">The sequence shown here is derived from an EMBL/GenBank/DDBJ whole genome shotgun (WGS) entry which is preliminary data.</text>
</comment>
<name>A0AAU9ISZ6_9CILI</name>
<sequence>MREVISLQIGQCGNMIGSAFWREIAEDHSIDLEGNYYGKSDKELAKIDSYFSTTDTKFFPRAIMIDLEPQTLDEMRCSDLKKMYRTDKFISGHSGTENNWAKGYYTLGAEIKDLVMETVRSSAEECEHLEGFQICHSLGGGTGSGLGSLIINSVREEFPDKILETFSVTPSKNPEIAVEPYNATFSVNKLVENADSCIMLDNDALYKICQENLGMEAPTYSDLNNVASSAIAGITSPIRFPSTLNSSWRKVCMNLVPFPRLHFFTISHMPFYKQQQEKPENSEWKILDLFQRMVNPNNLIISSGHDLCSQRIYSAAAIFRGNYSSKELNDALDEIHNEKSGCFVEWIPDNFLCGTCEVPPKRSLASASSIISGSCVKDTYLRLSEQFTDLFRQKAYTHWYTEEGMDLMEFTEAESNMNDLVSEYSPCCCCCYDEEEYGEEYDEGEEGS</sequence>
<dbReference type="GO" id="GO:0046872">
    <property type="term" value="F:metal ion binding"/>
    <property type="evidence" value="ECO:0007669"/>
    <property type="project" value="UniProtKB-KW"/>
</dbReference>
<gene>
    <name evidence="9" type="ORF">BSTOLATCC_MIC3698</name>
</gene>
<dbReference type="Pfam" id="PF00091">
    <property type="entry name" value="Tubulin"/>
    <property type="match status" value="1"/>
</dbReference>
<dbReference type="InterPro" id="IPR036525">
    <property type="entry name" value="Tubulin/FtsZ_GTPase_sf"/>
</dbReference>
<dbReference type="AlphaFoldDB" id="A0AAU9ISZ6"/>
<dbReference type="Gene3D" id="3.40.50.1440">
    <property type="entry name" value="Tubulin/FtsZ, GTPase domain"/>
    <property type="match status" value="1"/>
</dbReference>
<dbReference type="Gene3D" id="3.30.1330.20">
    <property type="entry name" value="Tubulin/FtsZ, C-terminal domain"/>
    <property type="match status" value="1"/>
</dbReference>
<dbReference type="InterPro" id="IPR000217">
    <property type="entry name" value="Tubulin"/>
</dbReference>
<dbReference type="PRINTS" id="PR01163">
    <property type="entry name" value="BETATUBULIN"/>
</dbReference>
<dbReference type="PANTHER" id="PTHR11588">
    <property type="entry name" value="TUBULIN"/>
    <property type="match status" value="1"/>
</dbReference>
<keyword evidence="5 7" id="KW-0547">Nucleotide-binding</keyword>
<evidence type="ECO:0000256" key="6">
    <source>
        <dbReference type="ARBA" id="ARBA00023134"/>
    </source>
</evidence>
<dbReference type="InterPro" id="IPR037103">
    <property type="entry name" value="Tubulin/FtsZ-like_C"/>
</dbReference>
<dbReference type="GO" id="GO:0005874">
    <property type="term" value="C:microtubule"/>
    <property type="evidence" value="ECO:0007669"/>
    <property type="project" value="UniProtKB-KW"/>
</dbReference>
<comment type="subunit">
    <text evidence="7">Dimer of alpha and beta chains. A typical microtubule is a hollow water-filled tube with an outer diameter of 25 nm and an inner diameter of 15 nM. Alpha-beta heterodimers associate head-to-tail to form protofilaments running lengthwise along the microtubule wall with the beta-tubulin subunit facing the microtubule plus end conferring a structural polarity. Microtubules usually have 13 protofilaments but different protofilament numbers can be found in some organisms and specialized cells.</text>
</comment>
<proteinExistence type="inferred from homology"/>